<organism evidence="3">
    <name type="scientific">uncultured Pyrinomonadaceae bacterium</name>
    <dbReference type="NCBI Taxonomy" id="2283094"/>
    <lineage>
        <taxon>Bacteria</taxon>
        <taxon>Pseudomonadati</taxon>
        <taxon>Acidobacteriota</taxon>
        <taxon>Blastocatellia</taxon>
        <taxon>Blastocatellales</taxon>
        <taxon>Pyrinomonadaceae</taxon>
        <taxon>environmental samples</taxon>
    </lineage>
</organism>
<feature type="chain" id="PRO_5027029999" evidence="2">
    <location>
        <begin position="27"/>
        <end position="585"/>
    </location>
</feature>
<feature type="signal peptide" evidence="2">
    <location>
        <begin position="1"/>
        <end position="26"/>
    </location>
</feature>
<protein>
    <submittedName>
        <fullName evidence="3">X-Pro dipeptidyl-peptidase</fullName>
    </submittedName>
</protein>
<dbReference type="AlphaFoldDB" id="A0A6J4Q6L9"/>
<dbReference type="PANTHER" id="PTHR33361:SF2">
    <property type="entry name" value="DUF885 DOMAIN-CONTAINING PROTEIN"/>
    <property type="match status" value="1"/>
</dbReference>
<reference evidence="3" key="1">
    <citation type="submission" date="2020-02" db="EMBL/GenBank/DDBJ databases">
        <authorList>
            <person name="Meier V. D."/>
        </authorList>
    </citation>
    <scope>NUCLEOTIDE SEQUENCE</scope>
    <source>
        <strain evidence="3">AVDCRST_MAG74</strain>
    </source>
</reference>
<name>A0A6J4Q6L9_9BACT</name>
<evidence type="ECO:0000256" key="2">
    <source>
        <dbReference type="SAM" id="SignalP"/>
    </source>
</evidence>
<dbReference type="InterPro" id="IPR010281">
    <property type="entry name" value="DUF885"/>
</dbReference>
<dbReference type="Pfam" id="PF05960">
    <property type="entry name" value="DUF885"/>
    <property type="match status" value="1"/>
</dbReference>
<feature type="coiled-coil region" evidence="1">
    <location>
        <begin position="148"/>
        <end position="175"/>
    </location>
</feature>
<gene>
    <name evidence="3" type="ORF">AVDCRST_MAG74-3604</name>
</gene>
<evidence type="ECO:0000256" key="1">
    <source>
        <dbReference type="SAM" id="Coils"/>
    </source>
</evidence>
<dbReference type="EMBL" id="CADCUR010000301">
    <property type="protein sequence ID" value="CAA9429701.1"/>
    <property type="molecule type" value="Genomic_DNA"/>
</dbReference>
<dbReference type="PANTHER" id="PTHR33361">
    <property type="entry name" value="GLR0591 PROTEIN"/>
    <property type="match status" value="1"/>
</dbReference>
<keyword evidence="1" id="KW-0175">Coiled coil</keyword>
<keyword evidence="2" id="KW-0732">Signal</keyword>
<accession>A0A6J4Q6L9</accession>
<proteinExistence type="predicted"/>
<sequence length="585" mass="68573">MKRLKTLAVFFCLLTVVINDFPTAEAQTGDDLGFYNEPPSRLRGVIEKFSEDYGSLNRFYTAPTSKNRAARLRQFYSDQLAFLTKQNFDALNHDEQTDYLLFVNFLRHEIKELERNNKQFDEMSALLPFAQTISDLEDARRKIETIDVAKTAALLNDLNKQIAATQKDIEENRIAKPKRTTANRAAQTVASLRQTLKNWFTFHNGYDPMFTWWNGEPYKTVDQSLQNYQTFLLDKLVGIKPDDKTTIIGDPIGREALLQELEFEMIPYTPEELVEIANREFVWCEAEMKKASRELGYGDDWKKALEAVKNKYVEPGKQPELIRKQAYEAIEFLEKNELVTVPRIARDSWRMEMMTPERQLVSPFFLGGETILVSYPTAGMTHEQKMMSMRGNNPHFTHAVTHHELIPGHHLQRFMTQRYRPYRDVFYTPFWMEGWALYWEFLLWDMNFNKSPEDRIGALFWRMHRCARIVFSLNFHLERMSPTEAVDFLVNRVGHERDNATAEVRRSFAGDYGALYQIAYMMGGLQFYNLHRELVDSKKMTNRQFHDAILKEGAIPVEMVRAILTKQKLTKNFKPNWRFYGGLPK</sequence>
<evidence type="ECO:0000313" key="3">
    <source>
        <dbReference type="EMBL" id="CAA9429701.1"/>
    </source>
</evidence>